<evidence type="ECO:0000313" key="3">
    <source>
        <dbReference type="Proteomes" id="UP001642484"/>
    </source>
</evidence>
<feature type="chain" id="PRO_5045666085" description="Nuclear pore complex protein Nup85" evidence="1">
    <location>
        <begin position="21"/>
        <end position="458"/>
    </location>
</feature>
<evidence type="ECO:0008006" key="4">
    <source>
        <dbReference type="Google" id="ProtNLM"/>
    </source>
</evidence>
<dbReference type="EMBL" id="CAXAMN010002481">
    <property type="protein sequence ID" value="CAK8999834.1"/>
    <property type="molecule type" value="Genomic_DNA"/>
</dbReference>
<sequence>MRWWWIVLSGQALRCRSVRQAPDGAEVVSACFFAYVLKLDMPGSNHHTIRASDFQRKAAGFYEDSGLPPPLLEAYWILALPEHFQEAVLKECPAMVVLAYLLGAESKLYTEPQVAAELYDVGMGLLQRFEIRTRSLIRESWPIDAALGRLRAAHESLQRLGSKSVPSTGLVDIVLAYCNEDLQWLQVALPRWVEGTARLYVYEKCGTPAVLGLLPAHIQVFHEQVIDGPPGGRKDECSAYLTHLSRAAMTRDVALYTLFLQADALNHVWPYYLHLVMRSIQLRSLDVSFLHLGQSRMVASTSECKRAIFKQVMGVDQQKMASGYCCAQFLVRQDLILAQGELWFRALKAMDEPLPAGCEHVRQGTGMHCLVFESIWHTMFGFSETFIPRAEDLTLPSFLRIPESDESDLPDGLRSTFYLERATGDDLSWLEKLLAKESDMSGARSLGYVGWDQRIATA</sequence>
<reference evidence="2 3" key="1">
    <citation type="submission" date="2024-02" db="EMBL/GenBank/DDBJ databases">
        <authorList>
            <person name="Chen Y."/>
            <person name="Shah S."/>
            <person name="Dougan E. K."/>
            <person name="Thang M."/>
            <person name="Chan C."/>
        </authorList>
    </citation>
    <scope>NUCLEOTIDE SEQUENCE [LARGE SCALE GENOMIC DNA]</scope>
</reference>
<proteinExistence type="predicted"/>
<evidence type="ECO:0000313" key="2">
    <source>
        <dbReference type="EMBL" id="CAK8999834.1"/>
    </source>
</evidence>
<comment type="caution">
    <text evidence="2">The sequence shown here is derived from an EMBL/GenBank/DDBJ whole genome shotgun (WGS) entry which is preliminary data.</text>
</comment>
<keyword evidence="1" id="KW-0732">Signal</keyword>
<accession>A0ABP0IEW5</accession>
<evidence type="ECO:0000256" key="1">
    <source>
        <dbReference type="SAM" id="SignalP"/>
    </source>
</evidence>
<protein>
    <recommendedName>
        <fullName evidence="4">Nuclear pore complex protein Nup85</fullName>
    </recommendedName>
</protein>
<feature type="signal peptide" evidence="1">
    <location>
        <begin position="1"/>
        <end position="20"/>
    </location>
</feature>
<keyword evidence="3" id="KW-1185">Reference proteome</keyword>
<organism evidence="2 3">
    <name type="scientific">Durusdinium trenchii</name>
    <dbReference type="NCBI Taxonomy" id="1381693"/>
    <lineage>
        <taxon>Eukaryota</taxon>
        <taxon>Sar</taxon>
        <taxon>Alveolata</taxon>
        <taxon>Dinophyceae</taxon>
        <taxon>Suessiales</taxon>
        <taxon>Symbiodiniaceae</taxon>
        <taxon>Durusdinium</taxon>
    </lineage>
</organism>
<name>A0ABP0IEW5_9DINO</name>
<dbReference type="Proteomes" id="UP001642484">
    <property type="component" value="Unassembled WGS sequence"/>
</dbReference>
<gene>
    <name evidence="2" type="ORF">CCMP2556_LOCUS5820</name>
</gene>